<reference evidence="2 3" key="1">
    <citation type="submission" date="2017-03" db="EMBL/GenBank/DDBJ databases">
        <title>Genomes of endolithic fungi from Antarctica.</title>
        <authorList>
            <person name="Coleine C."/>
            <person name="Masonjones S."/>
            <person name="Stajich J.E."/>
        </authorList>
    </citation>
    <scope>NUCLEOTIDE SEQUENCE [LARGE SCALE GENOMIC DNA]</scope>
    <source>
        <strain evidence="2 3">CCFEE 5184</strain>
    </source>
</reference>
<feature type="compositionally biased region" description="Basic and acidic residues" evidence="1">
    <location>
        <begin position="1"/>
        <end position="14"/>
    </location>
</feature>
<dbReference type="Proteomes" id="UP000309340">
    <property type="component" value="Unassembled WGS sequence"/>
</dbReference>
<feature type="compositionally biased region" description="Acidic residues" evidence="1">
    <location>
        <begin position="197"/>
        <end position="210"/>
    </location>
</feature>
<feature type="compositionally biased region" description="Low complexity" evidence="1">
    <location>
        <begin position="169"/>
        <end position="181"/>
    </location>
</feature>
<evidence type="ECO:0000256" key="1">
    <source>
        <dbReference type="SAM" id="MobiDB-lite"/>
    </source>
</evidence>
<dbReference type="OrthoDB" id="3867719at2759"/>
<feature type="compositionally biased region" description="Basic and acidic residues" evidence="1">
    <location>
        <begin position="182"/>
        <end position="196"/>
    </location>
</feature>
<organism evidence="2 3">
    <name type="scientific">Friedmanniomyces simplex</name>
    <dbReference type="NCBI Taxonomy" id="329884"/>
    <lineage>
        <taxon>Eukaryota</taxon>
        <taxon>Fungi</taxon>
        <taxon>Dikarya</taxon>
        <taxon>Ascomycota</taxon>
        <taxon>Pezizomycotina</taxon>
        <taxon>Dothideomycetes</taxon>
        <taxon>Dothideomycetidae</taxon>
        <taxon>Mycosphaerellales</taxon>
        <taxon>Teratosphaeriaceae</taxon>
        <taxon>Friedmanniomyces</taxon>
    </lineage>
</organism>
<feature type="region of interest" description="Disordered" evidence="1">
    <location>
        <begin position="1"/>
        <end position="28"/>
    </location>
</feature>
<proteinExistence type="predicted"/>
<protein>
    <submittedName>
        <fullName evidence="2">Uncharacterized protein</fullName>
    </submittedName>
</protein>
<feature type="region of interest" description="Disordered" evidence="1">
    <location>
        <begin position="130"/>
        <end position="235"/>
    </location>
</feature>
<evidence type="ECO:0000313" key="2">
    <source>
        <dbReference type="EMBL" id="TKA66090.1"/>
    </source>
</evidence>
<dbReference type="AlphaFoldDB" id="A0A4U0WRK1"/>
<gene>
    <name evidence="2" type="ORF">B0A55_11433</name>
</gene>
<keyword evidence="3" id="KW-1185">Reference proteome</keyword>
<evidence type="ECO:0000313" key="3">
    <source>
        <dbReference type="Proteomes" id="UP000309340"/>
    </source>
</evidence>
<dbReference type="EMBL" id="NAJQ01000676">
    <property type="protein sequence ID" value="TKA66090.1"/>
    <property type="molecule type" value="Genomic_DNA"/>
</dbReference>
<comment type="caution">
    <text evidence="2">The sequence shown here is derived from an EMBL/GenBank/DDBJ whole genome shotgun (WGS) entry which is preliminary data.</text>
</comment>
<name>A0A4U0WRK1_9PEZI</name>
<sequence>MEKQRKKTERENYGVRHTSYDNLGEGGKRERDGLIAGVQANWRLKLDNPLAFWPETLAPTSDGATLQLRHVSSSLLRELRPLSEATKGNIATAHRAMSEALANRLRRTGEKRKLIAEDLKEALRLCKTVRKRPRHEQVGQGAEQGPSSKRARRSGCISTEQPVSPVIESSTPAAQSHAAPSHHAEPQIPEDIHDSSTESDVEDAAVEPPEDLAHTSGVDGVEQSHNQVPTPPLSPEVLSHVWRRHRDTPVSQSVEISTDTDWSQKFEGLREPFYLMCMKADTVSKGKLVVTFSVDGGRPNAA</sequence>
<accession>A0A4U0WRK1</accession>